<dbReference type="InterPro" id="IPR036249">
    <property type="entry name" value="Thioredoxin-like_sf"/>
</dbReference>
<accession>A0A7Y9RTD7</accession>
<keyword evidence="2" id="KW-1185">Reference proteome</keyword>
<dbReference type="Gene3D" id="3.40.30.10">
    <property type="entry name" value="Glutaredoxin"/>
    <property type="match status" value="1"/>
</dbReference>
<organism evidence="1 2">
    <name type="scientific">Nocardioides perillae</name>
    <dbReference type="NCBI Taxonomy" id="1119534"/>
    <lineage>
        <taxon>Bacteria</taxon>
        <taxon>Bacillati</taxon>
        <taxon>Actinomycetota</taxon>
        <taxon>Actinomycetes</taxon>
        <taxon>Propionibacteriales</taxon>
        <taxon>Nocardioidaceae</taxon>
        <taxon>Nocardioides</taxon>
    </lineage>
</organism>
<reference evidence="1 2" key="1">
    <citation type="submission" date="2020-07" db="EMBL/GenBank/DDBJ databases">
        <title>Sequencing the genomes of 1000 actinobacteria strains.</title>
        <authorList>
            <person name="Klenk H.-P."/>
        </authorList>
    </citation>
    <scope>NUCLEOTIDE SEQUENCE [LARGE SCALE GENOMIC DNA]</scope>
    <source>
        <strain evidence="1 2">DSM 24552</strain>
    </source>
</reference>
<dbReference type="RefSeq" id="WP_179517133.1">
    <property type="nucleotide sequence ID" value="NZ_JACCAC010000001.1"/>
</dbReference>
<dbReference type="AlphaFoldDB" id="A0A7Y9RTD7"/>
<gene>
    <name evidence="1" type="ORF">BJ989_000832</name>
</gene>
<dbReference type="EMBL" id="JACCAC010000001">
    <property type="protein sequence ID" value="NYG54528.1"/>
    <property type="molecule type" value="Genomic_DNA"/>
</dbReference>
<dbReference type="SUPFAM" id="SSF52833">
    <property type="entry name" value="Thioredoxin-like"/>
    <property type="match status" value="1"/>
</dbReference>
<evidence type="ECO:0000313" key="1">
    <source>
        <dbReference type="EMBL" id="NYG54528.1"/>
    </source>
</evidence>
<protein>
    <submittedName>
        <fullName evidence="1">(2Fe-2S) ferredoxin</fullName>
    </submittedName>
</protein>
<dbReference type="Proteomes" id="UP000544110">
    <property type="component" value="Unassembled WGS sequence"/>
</dbReference>
<sequence>MTSVPLLLVGASAREVAARADLAGLAATVPGAEVAFLQLGDPSLSGALTRLADTGAARVDVVGVSLGPLAPGATWVRRVAGHWWRERTGDRPVVAVAPRLLGELDAAALHDVRRDARPLTGAEPGLTSAAWEGVTHHRRQLLVCRGPRCTARGSDATAEAVVLALVEAGCTDDDVLVTHTGCLLPCNHAPVVVVHPDDAWCGGVTPEVGRRLVAAVLDEGGDLAAAGLPLLPR</sequence>
<proteinExistence type="predicted"/>
<comment type="caution">
    <text evidence="1">The sequence shown here is derived from an EMBL/GenBank/DDBJ whole genome shotgun (WGS) entry which is preliminary data.</text>
</comment>
<dbReference type="CDD" id="cd02980">
    <property type="entry name" value="TRX_Fd_family"/>
    <property type="match status" value="1"/>
</dbReference>
<evidence type="ECO:0000313" key="2">
    <source>
        <dbReference type="Proteomes" id="UP000544110"/>
    </source>
</evidence>
<name>A0A7Y9RTD7_9ACTN</name>